<organism evidence="2 3">
    <name type="scientific">Salinimicrobium marinum</name>
    <dbReference type="NCBI Taxonomy" id="680283"/>
    <lineage>
        <taxon>Bacteria</taxon>
        <taxon>Pseudomonadati</taxon>
        <taxon>Bacteroidota</taxon>
        <taxon>Flavobacteriia</taxon>
        <taxon>Flavobacteriales</taxon>
        <taxon>Flavobacteriaceae</taxon>
        <taxon>Salinimicrobium</taxon>
    </lineage>
</organism>
<dbReference type="Gene3D" id="3.90.550.10">
    <property type="entry name" value="Spore Coat Polysaccharide Biosynthesis Protein SpsA, Chain A"/>
    <property type="match status" value="1"/>
</dbReference>
<evidence type="ECO:0000313" key="3">
    <source>
        <dbReference type="Proteomes" id="UP000610456"/>
    </source>
</evidence>
<dbReference type="GO" id="GO:0016779">
    <property type="term" value="F:nucleotidyltransferase activity"/>
    <property type="evidence" value="ECO:0007669"/>
    <property type="project" value="UniProtKB-ARBA"/>
</dbReference>
<feature type="domain" description="MobA-like NTP transferase" evidence="1">
    <location>
        <begin position="1"/>
        <end position="150"/>
    </location>
</feature>
<dbReference type="CDD" id="cd04182">
    <property type="entry name" value="GT_2_like_f"/>
    <property type="match status" value="1"/>
</dbReference>
<reference evidence="2" key="1">
    <citation type="journal article" date="2014" name="Int. J. Syst. Evol. Microbiol.">
        <title>Complete genome sequence of Corynebacterium casei LMG S-19264T (=DSM 44701T), isolated from a smear-ripened cheese.</title>
        <authorList>
            <consortium name="US DOE Joint Genome Institute (JGI-PGF)"/>
            <person name="Walter F."/>
            <person name="Albersmeier A."/>
            <person name="Kalinowski J."/>
            <person name="Ruckert C."/>
        </authorList>
    </citation>
    <scope>NUCLEOTIDE SEQUENCE</scope>
    <source>
        <strain evidence="2">KCTC 12719</strain>
    </source>
</reference>
<dbReference type="InterPro" id="IPR029044">
    <property type="entry name" value="Nucleotide-diphossugar_trans"/>
</dbReference>
<gene>
    <name evidence="2" type="ORF">GCM10007103_31390</name>
</gene>
<dbReference type="PANTHER" id="PTHR43777:SF1">
    <property type="entry name" value="MOLYBDENUM COFACTOR CYTIDYLYLTRANSFERASE"/>
    <property type="match status" value="1"/>
</dbReference>
<dbReference type="Proteomes" id="UP000610456">
    <property type="component" value="Unassembled WGS sequence"/>
</dbReference>
<reference evidence="2" key="2">
    <citation type="submission" date="2020-09" db="EMBL/GenBank/DDBJ databases">
        <authorList>
            <person name="Sun Q."/>
            <person name="Kim S."/>
        </authorList>
    </citation>
    <scope>NUCLEOTIDE SEQUENCE</scope>
    <source>
        <strain evidence="2">KCTC 12719</strain>
    </source>
</reference>
<comment type="caution">
    <text evidence="2">The sequence shown here is derived from an EMBL/GenBank/DDBJ whole genome shotgun (WGS) entry which is preliminary data.</text>
</comment>
<proteinExistence type="predicted"/>
<sequence length="180" mass="19886">MKRPKQLLPFRETTLLGHTIEQAEASQAAEVFVVLGANAQRIKTNLSFPDLTFVENKQWEEGIGASISTGVKYIAKKKDFDAVLLMLGDQPLIDSVFLDQMIGEFSKDPSKMVATKYPESKGVPALFPKKFFPKLLLLKGDTGAKSLLNDGSSLVTVIDAGRKILDIDTPEDYLRIDDIL</sequence>
<dbReference type="AlphaFoldDB" id="A0A918SJD8"/>
<dbReference type="InterPro" id="IPR025877">
    <property type="entry name" value="MobA-like_NTP_Trfase"/>
</dbReference>
<name>A0A918SJD8_9FLAO</name>
<dbReference type="SUPFAM" id="SSF53448">
    <property type="entry name" value="Nucleotide-diphospho-sugar transferases"/>
    <property type="match status" value="1"/>
</dbReference>
<dbReference type="EMBL" id="BMXB01000018">
    <property type="protein sequence ID" value="GHA48159.1"/>
    <property type="molecule type" value="Genomic_DNA"/>
</dbReference>
<accession>A0A918SJD8</accession>
<evidence type="ECO:0000259" key="1">
    <source>
        <dbReference type="Pfam" id="PF12804"/>
    </source>
</evidence>
<keyword evidence="3" id="KW-1185">Reference proteome</keyword>
<dbReference type="Pfam" id="PF12804">
    <property type="entry name" value="NTP_transf_3"/>
    <property type="match status" value="1"/>
</dbReference>
<protein>
    <recommendedName>
        <fullName evidence="1">MobA-like NTP transferase domain-containing protein</fullName>
    </recommendedName>
</protein>
<evidence type="ECO:0000313" key="2">
    <source>
        <dbReference type="EMBL" id="GHA48159.1"/>
    </source>
</evidence>
<dbReference type="PANTHER" id="PTHR43777">
    <property type="entry name" value="MOLYBDENUM COFACTOR CYTIDYLYLTRANSFERASE"/>
    <property type="match status" value="1"/>
</dbReference>